<evidence type="ECO:0008006" key="3">
    <source>
        <dbReference type="Google" id="ProtNLM"/>
    </source>
</evidence>
<dbReference type="PANTHER" id="PTHR48302:SF2">
    <property type="entry name" value="DUF1985 DOMAIN-CONTAINING PROTEIN"/>
    <property type="match status" value="1"/>
</dbReference>
<organism evidence="1 2">
    <name type="scientific">Solanum tuberosum</name>
    <name type="common">Potato</name>
    <dbReference type="NCBI Taxonomy" id="4113"/>
    <lineage>
        <taxon>Eukaryota</taxon>
        <taxon>Viridiplantae</taxon>
        <taxon>Streptophyta</taxon>
        <taxon>Embryophyta</taxon>
        <taxon>Tracheophyta</taxon>
        <taxon>Spermatophyta</taxon>
        <taxon>Magnoliopsida</taxon>
        <taxon>eudicotyledons</taxon>
        <taxon>Gunneridae</taxon>
        <taxon>Pentapetalae</taxon>
        <taxon>asterids</taxon>
        <taxon>lamiids</taxon>
        <taxon>Solanales</taxon>
        <taxon>Solanaceae</taxon>
        <taxon>Solanoideae</taxon>
        <taxon>Solaneae</taxon>
        <taxon>Solanum</taxon>
    </lineage>
</organism>
<proteinExistence type="predicted"/>
<name>A0ABQ7WEV6_SOLTU</name>
<dbReference type="EMBL" id="JAIVGD010000002">
    <property type="protein sequence ID" value="KAH0778786.1"/>
    <property type="molecule type" value="Genomic_DNA"/>
</dbReference>
<dbReference type="Proteomes" id="UP000826656">
    <property type="component" value="Unassembled WGS sequence"/>
</dbReference>
<reference evidence="1 2" key="1">
    <citation type="journal article" date="2021" name="bioRxiv">
        <title>Chromosome-scale and haplotype-resolved genome assembly of a tetraploid potato cultivar.</title>
        <authorList>
            <person name="Sun H."/>
            <person name="Jiao W.-B."/>
            <person name="Krause K."/>
            <person name="Campoy J.A."/>
            <person name="Goel M."/>
            <person name="Folz-Donahue K."/>
            <person name="Kukat C."/>
            <person name="Huettel B."/>
            <person name="Schneeberger K."/>
        </authorList>
    </citation>
    <scope>NUCLEOTIDE SEQUENCE [LARGE SCALE GENOMIC DNA]</scope>
    <source>
        <strain evidence="1">SolTubOtavaFocal</strain>
        <tissue evidence="1">Leaves</tissue>
    </source>
</reference>
<keyword evidence="2" id="KW-1185">Reference proteome</keyword>
<comment type="caution">
    <text evidence="1">The sequence shown here is derived from an EMBL/GenBank/DDBJ whole genome shotgun (WGS) entry which is preliminary data.</text>
</comment>
<sequence>MYRLNEFPYKLNIWVYECASVIHNEIVVKEGNGIPRICNWKVVAAKPKFEMFMETIFTENDCSNIQPTPEEIRSLDLPDNSHVPPTQTDSLNVNHEEVQPEEVPGFEDFSSKPPKQLFRRSTRVVGTRSTSLPREERLHIYLKLMCPKSHNQMSNQISHFKLRFHNRHKPIIAGLEELKDYMKCYHIGGISTPHIVDDYIEKEKVSKEDARVEANESDRKVLSGNEDVADTIQQDFEKHASNPIIVDTSDSTTSASISSGTEAIIDALIYGLSNQLINAKPLSVIIPLQITISDDFLSNNQLPTQLPVKEPAHNLDKKTRAPRNRMPSKIMLSPYLTSFGSSDKGNEKIEDDIRPYTPFV</sequence>
<protein>
    <recommendedName>
        <fullName evidence="3">Ulp1 protease family, C-terminal catalytic domain containing protein</fullName>
    </recommendedName>
</protein>
<accession>A0ABQ7WEV6</accession>
<gene>
    <name evidence="1" type="ORF">KY290_005213</name>
</gene>
<dbReference type="PANTHER" id="PTHR48302">
    <property type="entry name" value="ULP1 PROTEASE FAMILY, C-TERMINAL CATALYTIC DOMAIN CONTAINING PROTEIN"/>
    <property type="match status" value="1"/>
</dbReference>
<evidence type="ECO:0000313" key="2">
    <source>
        <dbReference type="Proteomes" id="UP000826656"/>
    </source>
</evidence>
<evidence type="ECO:0000313" key="1">
    <source>
        <dbReference type="EMBL" id="KAH0778786.1"/>
    </source>
</evidence>